<evidence type="ECO:0000313" key="3">
    <source>
        <dbReference type="EMBL" id="RGC42910.1"/>
    </source>
</evidence>
<accession>A0A3E2XQ96</accession>
<reference evidence="4 5" key="1">
    <citation type="submission" date="2018-08" db="EMBL/GenBank/DDBJ databases">
        <title>A genome reference for cultivated species of the human gut microbiota.</title>
        <authorList>
            <person name="Zou Y."/>
            <person name="Xue W."/>
            <person name="Luo G."/>
        </authorList>
    </citation>
    <scope>NUCLEOTIDE SEQUENCE [LARGE SCALE GENOMIC DNA]</scope>
    <source>
        <strain evidence="4 5">AM28-39</strain>
    </source>
</reference>
<dbReference type="Pfam" id="PF02001">
    <property type="entry name" value="DUF134"/>
    <property type="match status" value="1"/>
</dbReference>
<evidence type="ECO:0000313" key="4">
    <source>
        <dbReference type="EMBL" id="RGC51023.1"/>
    </source>
</evidence>
<dbReference type="Proteomes" id="UP000261231">
    <property type="component" value="Unassembled WGS sequence"/>
</dbReference>
<dbReference type="PANTHER" id="PTHR37478:SF2">
    <property type="entry name" value="UPF0251 PROTEIN TK0562"/>
    <property type="match status" value="1"/>
</dbReference>
<evidence type="ECO:0000313" key="5">
    <source>
        <dbReference type="Proteomes" id="UP000261231"/>
    </source>
</evidence>
<dbReference type="OrthoDB" id="280278at2"/>
<dbReference type="AlphaFoldDB" id="A0A3E2XQ96"/>
<comment type="similarity">
    <text evidence="1 2">Belongs to the UPF0251 family.</text>
</comment>
<sequence>MPRPRKCRKVCCLPKVSEFMPSGGASDEACVVMTVDEYETIRLIDKENFSQEECGKYMHIARTTVQQIYDSARKKLAEVVVDGKILRIEGGDYRLCDGAETTCGCGGCPKHRCRAQVLNKDKGDH</sequence>
<dbReference type="InterPro" id="IPR013324">
    <property type="entry name" value="RNA_pol_sigma_r3/r4-like"/>
</dbReference>
<dbReference type="PANTHER" id="PTHR37478">
    <property type="match status" value="1"/>
</dbReference>
<evidence type="ECO:0000256" key="2">
    <source>
        <dbReference type="HAMAP-Rule" id="MF_00674"/>
    </source>
</evidence>
<gene>
    <name evidence="4" type="ORF">DW747_00520</name>
    <name evidence="3" type="ORF">DW747_16045</name>
</gene>
<dbReference type="SUPFAM" id="SSF88659">
    <property type="entry name" value="Sigma3 and sigma4 domains of RNA polymerase sigma factors"/>
    <property type="match status" value="1"/>
</dbReference>
<proteinExistence type="inferred from homology"/>
<comment type="caution">
    <text evidence="4">The sequence shown here is derived from an EMBL/GenBank/DDBJ whole genome shotgun (WGS) entry which is preliminary data.</text>
</comment>
<name>A0A3E2XQ96_9FIRM</name>
<organism evidence="4 5">
    <name type="scientific">Coprococcus catus</name>
    <dbReference type="NCBI Taxonomy" id="116085"/>
    <lineage>
        <taxon>Bacteria</taxon>
        <taxon>Bacillati</taxon>
        <taxon>Bacillota</taxon>
        <taxon>Clostridia</taxon>
        <taxon>Lachnospirales</taxon>
        <taxon>Lachnospiraceae</taxon>
        <taxon>Coprococcus</taxon>
    </lineage>
</organism>
<keyword evidence="5" id="KW-1185">Reference proteome</keyword>
<dbReference type="HAMAP" id="MF_00674">
    <property type="entry name" value="UPF0251"/>
    <property type="match status" value="1"/>
</dbReference>
<evidence type="ECO:0000256" key="1">
    <source>
        <dbReference type="ARBA" id="ARBA00009350"/>
    </source>
</evidence>
<dbReference type="EMBL" id="QVFD01000001">
    <property type="protein sequence ID" value="RGC51023.1"/>
    <property type="molecule type" value="Genomic_DNA"/>
</dbReference>
<protein>
    <recommendedName>
        <fullName evidence="2">UPF0251 protein DW747_00520</fullName>
    </recommendedName>
</protein>
<dbReference type="EMBL" id="QVFD01000028">
    <property type="protein sequence ID" value="RGC42910.1"/>
    <property type="molecule type" value="Genomic_DNA"/>
</dbReference>
<dbReference type="InterPro" id="IPR002852">
    <property type="entry name" value="UPF0251"/>
</dbReference>